<reference evidence="3" key="1">
    <citation type="submission" date="2019-05" db="EMBL/GenBank/DDBJ databases">
        <title>Flavobacterium profundi sp. nov., isolated from a deep-sea seamount.</title>
        <authorList>
            <person name="Zhang D.-C."/>
        </authorList>
    </citation>
    <scope>NUCLEOTIDE SEQUENCE [LARGE SCALE GENOMIC DNA]</scope>
    <source>
        <strain evidence="3">EC11</strain>
    </source>
</reference>
<dbReference type="Proteomes" id="UP000817854">
    <property type="component" value="Unassembled WGS sequence"/>
</dbReference>
<gene>
    <name evidence="2" type="ORF">FIA58_000205</name>
</gene>
<keyword evidence="1" id="KW-0175">Coiled coil</keyword>
<dbReference type="PROSITE" id="PS51257">
    <property type="entry name" value="PROKAR_LIPOPROTEIN"/>
    <property type="match status" value="1"/>
</dbReference>
<evidence type="ECO:0000256" key="1">
    <source>
        <dbReference type="SAM" id="Coils"/>
    </source>
</evidence>
<reference evidence="2 3" key="3">
    <citation type="submission" date="2020-02" db="EMBL/GenBank/DDBJ databases">
        <title>Flavobacterium profundi sp. nov., isolated from a deep-sea seamount.</title>
        <authorList>
            <person name="Zhang D.-C."/>
        </authorList>
    </citation>
    <scope>NUCLEOTIDE SEQUENCE [LARGE SCALE GENOMIC DNA]</scope>
    <source>
        <strain evidence="2 3">EC11</strain>
    </source>
</reference>
<name>A0ABX0IK39_9FLAO</name>
<keyword evidence="3" id="KW-1185">Reference proteome</keyword>
<evidence type="ECO:0000313" key="2">
    <source>
        <dbReference type="EMBL" id="NHN24083.1"/>
    </source>
</evidence>
<dbReference type="EMBL" id="VEVQ02000001">
    <property type="protein sequence ID" value="NHN24083.1"/>
    <property type="molecule type" value="Genomic_DNA"/>
</dbReference>
<comment type="caution">
    <text evidence="2">The sequence shown here is derived from an EMBL/GenBank/DDBJ whole genome shotgun (WGS) entry which is preliminary data.</text>
</comment>
<accession>A0ABX0IK39</accession>
<organism evidence="2 3">
    <name type="scientific">Flavobacterium jejuense</name>
    <dbReference type="NCBI Taxonomy" id="1544455"/>
    <lineage>
        <taxon>Bacteria</taxon>
        <taxon>Pseudomonadati</taxon>
        <taxon>Bacteroidota</taxon>
        <taxon>Flavobacteriia</taxon>
        <taxon>Flavobacteriales</taxon>
        <taxon>Flavobacteriaceae</taxon>
        <taxon>Flavobacterium</taxon>
    </lineage>
</organism>
<protein>
    <recommendedName>
        <fullName evidence="4">Gliding motility-associated protein GldM N-terminal domain-containing protein</fullName>
    </recommendedName>
</protein>
<evidence type="ECO:0008006" key="4">
    <source>
        <dbReference type="Google" id="ProtNLM"/>
    </source>
</evidence>
<reference evidence="2 3" key="2">
    <citation type="submission" date="2019-05" db="EMBL/GenBank/DDBJ databases">
        <authorList>
            <person name="Lianzixin W."/>
        </authorList>
    </citation>
    <scope>NUCLEOTIDE SEQUENCE [LARGE SCALE GENOMIC DNA]</scope>
    <source>
        <strain evidence="2 3">EC11</strain>
    </source>
</reference>
<feature type="coiled-coil region" evidence="1">
    <location>
        <begin position="27"/>
        <end position="54"/>
    </location>
</feature>
<proteinExistence type="predicted"/>
<sequence>MKNTYKVLFSFSVLVFVTSCSSYKSTNNELDALLVATQQTMNQLAEKIATTEKDSLTTAFIKLEEKSKELFPALVQCNAKYKLTKAYMTTLEEAQKVLVRLDDNFASMEDRAFVLNAIYLDYDSKLKSINSSATSDANTRIKVTVDSNEDDGFFVFGKLSYEQDLAIKRFRFNRPTQNASLEVVPGYYLFWLEKEGRVGTPELHLIMSDGSGEPQKLVLKTPK</sequence>
<evidence type="ECO:0000313" key="3">
    <source>
        <dbReference type="Proteomes" id="UP000817854"/>
    </source>
</evidence>
<dbReference type="RefSeq" id="WP_140958800.1">
    <property type="nucleotide sequence ID" value="NZ_VEVQ02000001.1"/>
</dbReference>